<proteinExistence type="predicted"/>
<dbReference type="InterPro" id="IPR029063">
    <property type="entry name" value="SAM-dependent_MTases_sf"/>
</dbReference>
<feature type="domain" description="Methyltransferase" evidence="2">
    <location>
        <begin position="43"/>
        <end position="136"/>
    </location>
</feature>
<dbReference type="GO" id="GO:0032259">
    <property type="term" value="P:methylation"/>
    <property type="evidence" value="ECO:0007669"/>
    <property type="project" value="UniProtKB-KW"/>
</dbReference>
<dbReference type="Pfam" id="PF13649">
    <property type="entry name" value="Methyltransf_25"/>
    <property type="match status" value="1"/>
</dbReference>
<gene>
    <name evidence="3" type="ORF">JT362_11170</name>
</gene>
<keyword evidence="4" id="KW-1185">Reference proteome</keyword>
<dbReference type="RefSeq" id="WP_260191066.1">
    <property type="nucleotide sequence ID" value="NZ_JAFFZE010000010.1"/>
</dbReference>
<dbReference type="PANTHER" id="PTHR43861">
    <property type="entry name" value="TRANS-ACONITATE 2-METHYLTRANSFERASE-RELATED"/>
    <property type="match status" value="1"/>
</dbReference>
<dbReference type="SUPFAM" id="SSF53335">
    <property type="entry name" value="S-adenosyl-L-methionine-dependent methyltransferases"/>
    <property type="match status" value="1"/>
</dbReference>
<evidence type="ECO:0000313" key="4">
    <source>
        <dbReference type="Proteomes" id="UP001156441"/>
    </source>
</evidence>
<name>A0ABT2J739_9PSEU</name>
<accession>A0ABT2J739</accession>
<evidence type="ECO:0000256" key="1">
    <source>
        <dbReference type="ARBA" id="ARBA00022679"/>
    </source>
</evidence>
<evidence type="ECO:0000259" key="2">
    <source>
        <dbReference type="Pfam" id="PF13649"/>
    </source>
</evidence>
<reference evidence="3 4" key="1">
    <citation type="submission" date="2021-02" db="EMBL/GenBank/DDBJ databases">
        <title>Actinophytocola xerophila sp. nov., isolated from soil of cotton cropping field.</title>
        <authorList>
            <person name="Huang R."/>
            <person name="Chen X."/>
            <person name="Ge X."/>
            <person name="Liu W."/>
        </authorList>
    </citation>
    <scope>NUCLEOTIDE SEQUENCE [LARGE SCALE GENOMIC DNA]</scope>
    <source>
        <strain evidence="3 4">S1-96</strain>
    </source>
</reference>
<keyword evidence="1" id="KW-0808">Transferase</keyword>
<dbReference type="Gene3D" id="3.40.50.150">
    <property type="entry name" value="Vaccinia Virus protein VP39"/>
    <property type="match status" value="1"/>
</dbReference>
<dbReference type="GO" id="GO:0008168">
    <property type="term" value="F:methyltransferase activity"/>
    <property type="evidence" value="ECO:0007669"/>
    <property type="project" value="UniProtKB-KW"/>
</dbReference>
<dbReference type="EMBL" id="JAFFZE010000010">
    <property type="protein sequence ID" value="MCT2583678.1"/>
    <property type="molecule type" value="Genomic_DNA"/>
</dbReference>
<evidence type="ECO:0000313" key="3">
    <source>
        <dbReference type="EMBL" id="MCT2583678.1"/>
    </source>
</evidence>
<comment type="caution">
    <text evidence="3">The sequence shown here is derived from an EMBL/GenBank/DDBJ whole genome shotgun (WGS) entry which is preliminary data.</text>
</comment>
<organism evidence="3 4">
    <name type="scientific">Actinophytocola gossypii</name>
    <dbReference type="NCBI Taxonomy" id="2812003"/>
    <lineage>
        <taxon>Bacteria</taxon>
        <taxon>Bacillati</taxon>
        <taxon>Actinomycetota</taxon>
        <taxon>Actinomycetes</taxon>
        <taxon>Pseudonocardiales</taxon>
        <taxon>Pseudonocardiaceae</taxon>
    </lineage>
</organism>
<protein>
    <submittedName>
        <fullName evidence="3">Class I SAM-dependent methyltransferase</fullName>
    </submittedName>
</protein>
<dbReference type="CDD" id="cd02440">
    <property type="entry name" value="AdoMet_MTases"/>
    <property type="match status" value="1"/>
</dbReference>
<keyword evidence="3" id="KW-0489">Methyltransferase</keyword>
<dbReference type="InterPro" id="IPR041698">
    <property type="entry name" value="Methyltransf_25"/>
</dbReference>
<dbReference type="Proteomes" id="UP001156441">
    <property type="component" value="Unassembled WGS sequence"/>
</dbReference>
<sequence>MTEFDPRLYGARWAGVYDDWHAGMMDDEGAVAVLAELAGGEPVLEFGVGTGRLAVPLAGRGLAVSGVDISEEMLAKLREKPGAEGVSTVVGDMTTVRVDGEFALAFIAFNSIFVLPSQRAQVDLFRNAAAHLRPGGRFVLETAVVGNKPPNEALRVAKVEPDQITLSGGTFDPVTATHNGTWIVLGTNGTRFYPISGRIVTHHEMDLMAQLAGLELEHRWGDWKRGPFTGDSQLHVSVYRKP</sequence>